<evidence type="ECO:0000313" key="2">
    <source>
        <dbReference type="Proteomes" id="UP001164746"/>
    </source>
</evidence>
<protein>
    <submittedName>
        <fullName evidence="1">Uncharacterized protein</fullName>
    </submittedName>
</protein>
<proteinExistence type="predicted"/>
<evidence type="ECO:0000313" key="1">
    <source>
        <dbReference type="EMBL" id="WAR30694.1"/>
    </source>
</evidence>
<gene>
    <name evidence="1" type="ORF">MAR_033236</name>
</gene>
<keyword evidence="2" id="KW-1185">Reference proteome</keyword>
<dbReference type="EMBL" id="CP111028">
    <property type="protein sequence ID" value="WAR30694.1"/>
    <property type="molecule type" value="Genomic_DNA"/>
</dbReference>
<accession>A0ABY7GB44</accession>
<sequence>MQKTRIHDSWTRERAGYVRACKDLSNSTSLVPIAAGKVSAGQLIKLQAKVRGKDHILQLLRQGQQVSSGKTLNGHQSRTCSAIRSIWVPLERFRRDPSNGVVF</sequence>
<reference evidence="1" key="1">
    <citation type="submission" date="2022-11" db="EMBL/GenBank/DDBJ databases">
        <title>Centuries of genome instability and evolution in soft-shell clam transmissible cancer (bioRxiv).</title>
        <authorList>
            <person name="Hart S.F.M."/>
            <person name="Yonemitsu M.A."/>
            <person name="Giersch R.M."/>
            <person name="Beal B.F."/>
            <person name="Arriagada G."/>
            <person name="Davis B.W."/>
            <person name="Ostrander E.A."/>
            <person name="Goff S.P."/>
            <person name="Metzger M.J."/>
        </authorList>
    </citation>
    <scope>NUCLEOTIDE SEQUENCE</scope>
    <source>
        <strain evidence="1">MELC-2E11</strain>
        <tissue evidence="1">Siphon/mantle</tissue>
    </source>
</reference>
<name>A0ABY7GB44_MYAAR</name>
<organism evidence="1 2">
    <name type="scientific">Mya arenaria</name>
    <name type="common">Soft-shell clam</name>
    <dbReference type="NCBI Taxonomy" id="6604"/>
    <lineage>
        <taxon>Eukaryota</taxon>
        <taxon>Metazoa</taxon>
        <taxon>Spiralia</taxon>
        <taxon>Lophotrochozoa</taxon>
        <taxon>Mollusca</taxon>
        <taxon>Bivalvia</taxon>
        <taxon>Autobranchia</taxon>
        <taxon>Heteroconchia</taxon>
        <taxon>Euheterodonta</taxon>
        <taxon>Imparidentia</taxon>
        <taxon>Neoheterodontei</taxon>
        <taxon>Myida</taxon>
        <taxon>Myoidea</taxon>
        <taxon>Myidae</taxon>
        <taxon>Mya</taxon>
    </lineage>
</organism>
<dbReference type="Proteomes" id="UP001164746">
    <property type="component" value="Chromosome 17"/>
</dbReference>